<evidence type="ECO:0000256" key="1">
    <source>
        <dbReference type="ARBA" id="ARBA00006739"/>
    </source>
</evidence>
<dbReference type="Proteomes" id="UP000278440">
    <property type="component" value="Unassembled WGS sequence"/>
</dbReference>
<evidence type="ECO:0000313" key="6">
    <source>
        <dbReference type="EMBL" id="RKT78014.1"/>
    </source>
</evidence>
<keyword evidence="7" id="KW-1185">Reference proteome</keyword>
<dbReference type="InterPro" id="IPR039528">
    <property type="entry name" value="DPM1-like"/>
</dbReference>
<dbReference type="Gene3D" id="3.90.550.10">
    <property type="entry name" value="Spore Coat Polysaccharide Biosynthesis Protein SpsA, Chain A"/>
    <property type="match status" value="1"/>
</dbReference>
<dbReference type="EMBL" id="RBXT01000001">
    <property type="protein sequence ID" value="RKT78014.1"/>
    <property type="molecule type" value="Genomic_DNA"/>
</dbReference>
<feature type="region of interest" description="Disordered" evidence="4">
    <location>
        <begin position="255"/>
        <end position="283"/>
    </location>
</feature>
<dbReference type="CDD" id="cd06442">
    <property type="entry name" value="DPM1_like"/>
    <property type="match status" value="1"/>
</dbReference>
<sequence>MTTARREPVTKVAVLIPTYNERENLPLIVARTRAAAPEVDVLVLDDGSPDGTGEVADALAASDERVHVMHRPAKQGLGRAYLAGFEWAIVRGYDAVVEMDADGSHRPEQLPELIAALADADVSIGARWVRGGRVENWPLHRKVLSVGANVYTKVLLGMRVNDATAGFRAYRATALTDMGLEGVESQGYCFQIDLTMRAVRRGLTVVEVPITFVEREIGVSKMGQDIVREALTNVTRWGVEHRVGQVRDLVRSRRAGSDRRAERAGRVERTAPAERDARAEVAE</sequence>
<organism evidence="6 7">
    <name type="scientific">Terracoccus luteus</name>
    <dbReference type="NCBI Taxonomy" id="53356"/>
    <lineage>
        <taxon>Bacteria</taxon>
        <taxon>Bacillati</taxon>
        <taxon>Actinomycetota</taxon>
        <taxon>Actinomycetes</taxon>
        <taxon>Micrococcales</taxon>
        <taxon>Intrasporangiaceae</taxon>
        <taxon>Terracoccus</taxon>
    </lineage>
</organism>
<protein>
    <submittedName>
        <fullName evidence="6">Dolichol-phosphate mannosyltransferase</fullName>
    </submittedName>
</protein>
<dbReference type="OrthoDB" id="9810303at2"/>
<name>A0A495XYS3_9MICO</name>
<gene>
    <name evidence="6" type="ORF">DFJ68_1449</name>
</gene>
<dbReference type="RefSeq" id="WP_121032171.1">
    <property type="nucleotide sequence ID" value="NZ_RBXT01000001.1"/>
</dbReference>
<keyword evidence="3 6" id="KW-0808">Transferase</keyword>
<dbReference type="PANTHER" id="PTHR43398:SF1">
    <property type="entry name" value="DOLICHOL-PHOSPHATE MANNOSYLTRANSFERASE SUBUNIT 1"/>
    <property type="match status" value="1"/>
</dbReference>
<dbReference type="GO" id="GO:0016020">
    <property type="term" value="C:membrane"/>
    <property type="evidence" value="ECO:0007669"/>
    <property type="project" value="GOC"/>
</dbReference>
<dbReference type="GO" id="GO:0009247">
    <property type="term" value="P:glycolipid biosynthetic process"/>
    <property type="evidence" value="ECO:0007669"/>
    <property type="project" value="TreeGrafter"/>
</dbReference>
<reference evidence="6 7" key="1">
    <citation type="submission" date="2018-10" db="EMBL/GenBank/DDBJ databases">
        <title>Sequencing the genomes of 1000 actinobacteria strains.</title>
        <authorList>
            <person name="Klenk H.-P."/>
        </authorList>
    </citation>
    <scope>NUCLEOTIDE SEQUENCE [LARGE SCALE GENOMIC DNA]</scope>
    <source>
        <strain evidence="6 7">DSM 44267</strain>
    </source>
</reference>
<dbReference type="InterPro" id="IPR001173">
    <property type="entry name" value="Glyco_trans_2-like"/>
</dbReference>
<accession>A0A495XYS3</accession>
<dbReference type="Pfam" id="PF00535">
    <property type="entry name" value="Glycos_transf_2"/>
    <property type="match status" value="1"/>
</dbReference>
<dbReference type="GO" id="GO:0004582">
    <property type="term" value="F:dolichyl-phosphate beta-D-mannosyltransferase activity"/>
    <property type="evidence" value="ECO:0007669"/>
    <property type="project" value="InterPro"/>
</dbReference>
<comment type="similarity">
    <text evidence="1">Belongs to the glycosyltransferase 2 family.</text>
</comment>
<dbReference type="PANTHER" id="PTHR43398">
    <property type="entry name" value="DOLICHOL-PHOSPHATE MANNOSYLTRANSFERASE SUBUNIT 1"/>
    <property type="match status" value="1"/>
</dbReference>
<evidence type="ECO:0000256" key="3">
    <source>
        <dbReference type="ARBA" id="ARBA00022679"/>
    </source>
</evidence>
<dbReference type="AlphaFoldDB" id="A0A495XYS3"/>
<evidence type="ECO:0000259" key="5">
    <source>
        <dbReference type="Pfam" id="PF00535"/>
    </source>
</evidence>
<evidence type="ECO:0000313" key="7">
    <source>
        <dbReference type="Proteomes" id="UP000278440"/>
    </source>
</evidence>
<evidence type="ECO:0000256" key="2">
    <source>
        <dbReference type="ARBA" id="ARBA00022676"/>
    </source>
</evidence>
<keyword evidence="2 6" id="KW-0328">Glycosyltransferase</keyword>
<dbReference type="InterPro" id="IPR029044">
    <property type="entry name" value="Nucleotide-diphossugar_trans"/>
</dbReference>
<dbReference type="FunFam" id="3.90.550.10:FF:000122">
    <property type="entry name" value="Dolichol-phosphate mannosyltransferase subunit 1"/>
    <property type="match status" value="1"/>
</dbReference>
<dbReference type="SUPFAM" id="SSF53448">
    <property type="entry name" value="Nucleotide-diphospho-sugar transferases"/>
    <property type="match status" value="1"/>
</dbReference>
<evidence type="ECO:0000256" key="4">
    <source>
        <dbReference type="SAM" id="MobiDB-lite"/>
    </source>
</evidence>
<comment type="caution">
    <text evidence="6">The sequence shown here is derived from an EMBL/GenBank/DDBJ whole genome shotgun (WGS) entry which is preliminary data.</text>
</comment>
<feature type="domain" description="Glycosyltransferase 2-like" evidence="5">
    <location>
        <begin position="14"/>
        <end position="176"/>
    </location>
</feature>
<proteinExistence type="inferred from homology"/>